<dbReference type="Pfam" id="PF00067">
    <property type="entry name" value="p450"/>
    <property type="match status" value="1"/>
</dbReference>
<organism evidence="8 9">
    <name type="scientific">Delitschia confertaspora ATCC 74209</name>
    <dbReference type="NCBI Taxonomy" id="1513339"/>
    <lineage>
        <taxon>Eukaryota</taxon>
        <taxon>Fungi</taxon>
        <taxon>Dikarya</taxon>
        <taxon>Ascomycota</taxon>
        <taxon>Pezizomycotina</taxon>
        <taxon>Dothideomycetes</taxon>
        <taxon>Pleosporomycetidae</taxon>
        <taxon>Pleosporales</taxon>
        <taxon>Delitschiaceae</taxon>
        <taxon>Delitschia</taxon>
    </lineage>
</organism>
<proteinExistence type="inferred from homology"/>
<dbReference type="InterPro" id="IPR050121">
    <property type="entry name" value="Cytochrome_P450_monoxygenase"/>
</dbReference>
<dbReference type="PANTHER" id="PTHR24305">
    <property type="entry name" value="CYTOCHROME P450"/>
    <property type="match status" value="1"/>
</dbReference>
<keyword evidence="3 5" id="KW-0479">Metal-binding</keyword>
<dbReference type="OrthoDB" id="1470350at2759"/>
<dbReference type="PROSITE" id="PS00086">
    <property type="entry name" value="CYTOCHROME_P450"/>
    <property type="match status" value="1"/>
</dbReference>
<dbReference type="GO" id="GO:0005506">
    <property type="term" value="F:iron ion binding"/>
    <property type="evidence" value="ECO:0007669"/>
    <property type="project" value="InterPro"/>
</dbReference>
<accession>A0A9P4JRH5</accession>
<keyword evidence="9" id="KW-1185">Reference proteome</keyword>
<evidence type="ECO:0000256" key="1">
    <source>
        <dbReference type="ARBA" id="ARBA00001971"/>
    </source>
</evidence>
<comment type="cofactor">
    <cofactor evidence="1 5">
        <name>heme</name>
        <dbReference type="ChEBI" id="CHEBI:30413"/>
    </cofactor>
</comment>
<dbReference type="GO" id="GO:0004497">
    <property type="term" value="F:monooxygenase activity"/>
    <property type="evidence" value="ECO:0007669"/>
    <property type="project" value="UniProtKB-KW"/>
</dbReference>
<gene>
    <name evidence="8" type="ORF">GQ43DRAFT_409597</name>
</gene>
<dbReference type="GO" id="GO:0016705">
    <property type="term" value="F:oxidoreductase activity, acting on paired donors, with incorporation or reduction of molecular oxygen"/>
    <property type="evidence" value="ECO:0007669"/>
    <property type="project" value="InterPro"/>
</dbReference>
<dbReference type="Proteomes" id="UP000799536">
    <property type="component" value="Unassembled WGS sequence"/>
</dbReference>
<dbReference type="InterPro" id="IPR001128">
    <property type="entry name" value="Cyt_P450"/>
</dbReference>
<evidence type="ECO:0000256" key="5">
    <source>
        <dbReference type="PIRSR" id="PIRSR602403-1"/>
    </source>
</evidence>
<dbReference type="InterPro" id="IPR002403">
    <property type="entry name" value="Cyt_P450_E_grp-IV"/>
</dbReference>
<name>A0A9P4JRH5_9PLEO</name>
<keyword evidence="7" id="KW-0812">Transmembrane</keyword>
<keyword evidence="7" id="KW-1133">Transmembrane helix</keyword>
<evidence type="ECO:0000256" key="3">
    <source>
        <dbReference type="ARBA" id="ARBA00022723"/>
    </source>
</evidence>
<keyword evidence="6" id="KW-0503">Monooxygenase</keyword>
<protein>
    <submittedName>
        <fullName evidence="8">Cytochrome P450</fullName>
    </submittedName>
</protein>
<sequence>MGLIQTLLGTLTSTSFLPILIATLILTPVIYRLYLHPLAHLPGPLLYCFSSLPLYTICYLGIESRTLSYYHSKYGKVLRIAPNHVSISDGSAIHTIYVASGGFMKDARYHNFNLEGTATIFSSTDPAYRDARAKAVLPMFASGRVRGSGDEGGVMKQCIDEFILQFKAEKEMAWKAGPKGDANVDILDLSAKLSLDVVTGYLFNRRFGGLNEHAEDLKKREQDSNKEKKSSKLSLNPFIFTVVAFGRFSLFPNWLFKLCYRTSIRLNADEKLFASLVKIGTFVNGVVDDVKPKDDTYPSRLLAVGISKEETIKQCKAVMFAGTDSTSVKLATIIFHIIQNPNVLQRLKQEITELGQDPATDPQTFPYMRAVIREGLRLGVANSTRLTRVVPPSGFEVNGYYIPAGVVIGISPWMVHHNPELFPEPFKFRPERWMEDKKGTNGEVDLETDKRRKEMERDLIPFGTGSRACIARNLATHQLFMTVRALVESDVLVGAKTVKKRIEIIEWFNAEIKGHELEIQWT</sequence>
<dbReference type="PRINTS" id="PR00465">
    <property type="entry name" value="EP450IV"/>
</dbReference>
<evidence type="ECO:0000313" key="8">
    <source>
        <dbReference type="EMBL" id="KAF2204393.1"/>
    </source>
</evidence>
<feature type="transmembrane region" description="Helical" evidence="7">
    <location>
        <begin position="43"/>
        <end position="62"/>
    </location>
</feature>
<dbReference type="AlphaFoldDB" id="A0A9P4JRH5"/>
<feature type="transmembrane region" description="Helical" evidence="7">
    <location>
        <begin position="235"/>
        <end position="256"/>
    </location>
</feature>
<feature type="binding site" description="axial binding residue" evidence="5">
    <location>
        <position position="469"/>
    </location>
    <ligand>
        <name>heme</name>
        <dbReference type="ChEBI" id="CHEBI:30413"/>
    </ligand>
    <ligandPart>
        <name>Fe</name>
        <dbReference type="ChEBI" id="CHEBI:18248"/>
    </ligandPart>
</feature>
<evidence type="ECO:0000256" key="4">
    <source>
        <dbReference type="ARBA" id="ARBA00023004"/>
    </source>
</evidence>
<dbReference type="PANTHER" id="PTHR24305:SF156">
    <property type="entry name" value="P450, PUTATIVE (EUROFUNG)-RELATED"/>
    <property type="match status" value="1"/>
</dbReference>
<feature type="transmembrane region" description="Helical" evidence="7">
    <location>
        <begin position="7"/>
        <end position="31"/>
    </location>
</feature>
<dbReference type="InterPro" id="IPR036396">
    <property type="entry name" value="Cyt_P450_sf"/>
</dbReference>
<dbReference type="EMBL" id="ML993877">
    <property type="protein sequence ID" value="KAF2204393.1"/>
    <property type="molecule type" value="Genomic_DNA"/>
</dbReference>
<keyword evidence="5 6" id="KW-0349">Heme</keyword>
<dbReference type="SUPFAM" id="SSF48264">
    <property type="entry name" value="Cytochrome P450"/>
    <property type="match status" value="1"/>
</dbReference>
<keyword evidence="4 5" id="KW-0408">Iron</keyword>
<dbReference type="PRINTS" id="PR00385">
    <property type="entry name" value="P450"/>
</dbReference>
<keyword evidence="7" id="KW-0472">Membrane</keyword>
<dbReference type="CDD" id="cd11062">
    <property type="entry name" value="CYP58-like"/>
    <property type="match status" value="1"/>
</dbReference>
<comment type="caution">
    <text evidence="8">The sequence shown here is derived from an EMBL/GenBank/DDBJ whole genome shotgun (WGS) entry which is preliminary data.</text>
</comment>
<comment type="similarity">
    <text evidence="2 6">Belongs to the cytochrome P450 family.</text>
</comment>
<evidence type="ECO:0000313" key="9">
    <source>
        <dbReference type="Proteomes" id="UP000799536"/>
    </source>
</evidence>
<evidence type="ECO:0000256" key="7">
    <source>
        <dbReference type="SAM" id="Phobius"/>
    </source>
</evidence>
<reference evidence="8" key="1">
    <citation type="journal article" date="2020" name="Stud. Mycol.">
        <title>101 Dothideomycetes genomes: a test case for predicting lifestyles and emergence of pathogens.</title>
        <authorList>
            <person name="Haridas S."/>
            <person name="Albert R."/>
            <person name="Binder M."/>
            <person name="Bloem J."/>
            <person name="Labutti K."/>
            <person name="Salamov A."/>
            <person name="Andreopoulos B."/>
            <person name="Baker S."/>
            <person name="Barry K."/>
            <person name="Bills G."/>
            <person name="Bluhm B."/>
            <person name="Cannon C."/>
            <person name="Castanera R."/>
            <person name="Culley D."/>
            <person name="Daum C."/>
            <person name="Ezra D."/>
            <person name="Gonzalez J."/>
            <person name="Henrissat B."/>
            <person name="Kuo A."/>
            <person name="Liang C."/>
            <person name="Lipzen A."/>
            <person name="Lutzoni F."/>
            <person name="Magnuson J."/>
            <person name="Mondo S."/>
            <person name="Nolan M."/>
            <person name="Ohm R."/>
            <person name="Pangilinan J."/>
            <person name="Park H.-J."/>
            <person name="Ramirez L."/>
            <person name="Alfaro M."/>
            <person name="Sun H."/>
            <person name="Tritt A."/>
            <person name="Yoshinaga Y."/>
            <person name="Zwiers L.-H."/>
            <person name="Turgeon B."/>
            <person name="Goodwin S."/>
            <person name="Spatafora J."/>
            <person name="Crous P."/>
            <person name="Grigoriev I."/>
        </authorList>
    </citation>
    <scope>NUCLEOTIDE SEQUENCE</scope>
    <source>
        <strain evidence="8">ATCC 74209</strain>
    </source>
</reference>
<keyword evidence="6" id="KW-0560">Oxidoreductase</keyword>
<dbReference type="GO" id="GO:0020037">
    <property type="term" value="F:heme binding"/>
    <property type="evidence" value="ECO:0007669"/>
    <property type="project" value="InterPro"/>
</dbReference>
<dbReference type="InterPro" id="IPR017972">
    <property type="entry name" value="Cyt_P450_CS"/>
</dbReference>
<evidence type="ECO:0000256" key="6">
    <source>
        <dbReference type="RuleBase" id="RU000461"/>
    </source>
</evidence>
<dbReference type="Gene3D" id="1.10.630.10">
    <property type="entry name" value="Cytochrome P450"/>
    <property type="match status" value="1"/>
</dbReference>
<evidence type="ECO:0000256" key="2">
    <source>
        <dbReference type="ARBA" id="ARBA00010617"/>
    </source>
</evidence>